<dbReference type="AlphaFoldDB" id="A0A553QB96"/>
<evidence type="ECO:0000259" key="12">
    <source>
        <dbReference type="Pfam" id="PF01091"/>
    </source>
</evidence>
<dbReference type="Pfam" id="PF01091">
    <property type="entry name" value="PTN_MK_C"/>
    <property type="match status" value="1"/>
</dbReference>
<accession>A0A553QB96</accession>
<dbReference type="GO" id="GO:0008201">
    <property type="term" value="F:heparin binding"/>
    <property type="evidence" value="ECO:0007669"/>
    <property type="project" value="UniProtKB-UniRule"/>
</dbReference>
<evidence type="ECO:0000259" key="13">
    <source>
        <dbReference type="Pfam" id="PF05196"/>
    </source>
</evidence>
<comment type="function">
    <text evidence="10">Secreted protein that functions as cytokine and growth factor and mediates its signal through cell-surface proteoglycan and non-proteoglycan receptors. Regulates many processes like inflammatory response, cell proliferation, cell adhesion, cell growth, cell survival, tissue regeneration, cell differentiation and cell migration.</text>
</comment>
<keyword evidence="7 10" id="KW-0339">Growth factor</keyword>
<name>A0A553QB96_9TELE</name>
<feature type="region of interest" description="Disordered" evidence="11">
    <location>
        <begin position="159"/>
        <end position="182"/>
    </location>
</feature>
<feature type="compositionally biased region" description="Basic and acidic residues" evidence="11">
    <location>
        <begin position="170"/>
        <end position="182"/>
    </location>
</feature>
<dbReference type="InterPro" id="IPR020090">
    <property type="entry name" value="PTN/MK_C_dom"/>
</dbReference>
<protein>
    <recommendedName>
        <fullName evidence="10">Midkine</fullName>
        <shortName evidence="10">MK</shortName>
    </recommendedName>
</protein>
<dbReference type="Pfam" id="PF05196">
    <property type="entry name" value="PTN_MK_N"/>
    <property type="match status" value="1"/>
</dbReference>
<dbReference type="Gene3D" id="2.20.60.10">
    <property type="entry name" value="Pleiotrophin/Midkine, N-terminal domain"/>
    <property type="match status" value="1"/>
</dbReference>
<dbReference type="Proteomes" id="UP000316079">
    <property type="component" value="Unassembled WGS sequence"/>
</dbReference>
<evidence type="ECO:0000256" key="10">
    <source>
        <dbReference type="RuleBase" id="RU369117"/>
    </source>
</evidence>
<sequence length="182" mass="19730">MALRGKQNGRDPALFGASESGSSKAQLKLFECLASGGMRSLFSIALLLVLMITAEASMKKKEKGKEPKADAECSEWQYGKCVPNSGDCGTGIREATCNEQTKKTKCKVPCNWKKDFGADCKYKFGRWGECDMAAGTRSRTGTLKKALFNAECQTTIKVSKPCTPKTPKPKGGEKKKGKGKEN</sequence>
<keyword evidence="5 10" id="KW-0358">Heparin-binding</keyword>
<comment type="subcellular location">
    <subcellularLocation>
        <location evidence="1 10">Secreted</location>
    </subcellularLocation>
</comment>
<reference evidence="14 15" key="1">
    <citation type="journal article" date="2019" name="Sci. Data">
        <title>Hybrid genome assembly and annotation of Danionella translucida.</title>
        <authorList>
            <person name="Kadobianskyi M."/>
            <person name="Schulze L."/>
            <person name="Schuelke M."/>
            <person name="Judkewitz B."/>
        </authorList>
    </citation>
    <scope>NUCLEOTIDE SEQUENCE [LARGE SCALE GENOMIC DNA]</scope>
    <source>
        <strain evidence="14 15">Bolton</strain>
    </source>
</reference>
<dbReference type="PANTHER" id="PTHR13850">
    <property type="entry name" value="PLEIOTROPHIN FAMILY MEMBER"/>
    <property type="match status" value="1"/>
</dbReference>
<dbReference type="FunFam" id="2.20.60.10:FF:000002">
    <property type="entry name" value="Midkine a"/>
    <property type="match status" value="1"/>
</dbReference>
<evidence type="ECO:0000256" key="2">
    <source>
        <dbReference type="ARBA" id="ARBA00005403"/>
    </source>
</evidence>
<evidence type="ECO:0000256" key="4">
    <source>
        <dbReference type="ARBA" id="ARBA00022525"/>
    </source>
</evidence>
<evidence type="ECO:0000256" key="7">
    <source>
        <dbReference type="ARBA" id="ARBA00023030"/>
    </source>
</evidence>
<comment type="caution">
    <text evidence="14">The sequence shown here is derived from an EMBL/GenBank/DDBJ whole genome shotgun (WGS) entry which is preliminary data.</text>
</comment>
<dbReference type="InterPro" id="IPR000762">
    <property type="entry name" value="Midkine_heparin-bd_GF"/>
</dbReference>
<keyword evidence="3" id="KW-0217">Developmental protein</keyword>
<dbReference type="OrthoDB" id="8818336at2759"/>
<dbReference type="Gene3D" id="2.30.90.10">
    <property type="entry name" value="Heparin-binding Growth Factor, Midkine, Chain A- C-terminal Domain"/>
    <property type="match status" value="1"/>
</dbReference>
<dbReference type="GO" id="GO:0008083">
    <property type="term" value="F:growth factor activity"/>
    <property type="evidence" value="ECO:0007669"/>
    <property type="project" value="UniProtKB-UniRule"/>
</dbReference>
<comment type="similarity">
    <text evidence="2 10">Belongs to the pleiotrophin family.</text>
</comment>
<dbReference type="STRING" id="623744.A0A553QB96"/>
<dbReference type="PANTHER" id="PTHR13850:SF2">
    <property type="entry name" value="MIDKINE"/>
    <property type="match status" value="1"/>
</dbReference>
<dbReference type="GO" id="GO:0005576">
    <property type="term" value="C:extracellular region"/>
    <property type="evidence" value="ECO:0007669"/>
    <property type="project" value="UniProtKB-SubCell"/>
</dbReference>
<keyword evidence="4 10" id="KW-0964">Secreted</keyword>
<evidence type="ECO:0000256" key="3">
    <source>
        <dbReference type="ARBA" id="ARBA00022473"/>
    </source>
</evidence>
<dbReference type="EMBL" id="SRMA01026153">
    <property type="protein sequence ID" value="TRY87202.1"/>
    <property type="molecule type" value="Genomic_DNA"/>
</dbReference>
<evidence type="ECO:0000256" key="8">
    <source>
        <dbReference type="ARBA" id="ARBA00023157"/>
    </source>
</evidence>
<evidence type="ECO:0000256" key="9">
    <source>
        <dbReference type="ARBA" id="ARBA00023246"/>
    </source>
</evidence>
<evidence type="ECO:0000256" key="6">
    <source>
        <dbReference type="ARBA" id="ARBA00022729"/>
    </source>
</evidence>
<evidence type="ECO:0000313" key="15">
    <source>
        <dbReference type="Proteomes" id="UP000316079"/>
    </source>
</evidence>
<dbReference type="InterPro" id="IPR020089">
    <property type="entry name" value="PTN/MK_N_dom"/>
</dbReference>
<proteinExistence type="inferred from homology"/>
<evidence type="ECO:0000256" key="1">
    <source>
        <dbReference type="ARBA" id="ARBA00004613"/>
    </source>
</evidence>
<gene>
    <name evidence="14" type="ORF">DNTS_031731</name>
</gene>
<dbReference type="SUPFAM" id="SSF57288">
    <property type="entry name" value="Midkine"/>
    <property type="match status" value="2"/>
</dbReference>
<evidence type="ECO:0000256" key="5">
    <source>
        <dbReference type="ARBA" id="ARBA00022674"/>
    </source>
</evidence>
<keyword evidence="15" id="KW-1185">Reference proteome</keyword>
<keyword evidence="6" id="KW-0732">Signal</keyword>
<dbReference type="FunFam" id="2.30.90.10:FF:000001">
    <property type="entry name" value="Pleiotrophin"/>
    <property type="match status" value="1"/>
</dbReference>
<organism evidence="14 15">
    <name type="scientific">Danionella cerebrum</name>
    <dbReference type="NCBI Taxonomy" id="2873325"/>
    <lineage>
        <taxon>Eukaryota</taxon>
        <taxon>Metazoa</taxon>
        <taxon>Chordata</taxon>
        <taxon>Craniata</taxon>
        <taxon>Vertebrata</taxon>
        <taxon>Euteleostomi</taxon>
        <taxon>Actinopterygii</taxon>
        <taxon>Neopterygii</taxon>
        <taxon>Teleostei</taxon>
        <taxon>Ostariophysi</taxon>
        <taxon>Cypriniformes</taxon>
        <taxon>Danionidae</taxon>
        <taxon>Danioninae</taxon>
        <taxon>Danionella</taxon>
    </lineage>
</organism>
<dbReference type="PRINTS" id="PR00269">
    <property type="entry name" value="PTNMIDKINE"/>
</dbReference>
<feature type="domain" description="Pleiotrophin/Midkine C-terminal" evidence="12">
    <location>
        <begin position="117"/>
        <end position="180"/>
    </location>
</feature>
<dbReference type="GO" id="GO:0051781">
    <property type="term" value="P:positive regulation of cell division"/>
    <property type="evidence" value="ECO:0007669"/>
    <property type="project" value="UniProtKB-UniRule"/>
</dbReference>
<keyword evidence="8 10" id="KW-1015">Disulfide bond</keyword>
<evidence type="ECO:0000313" key="14">
    <source>
        <dbReference type="EMBL" id="TRY87202.1"/>
    </source>
</evidence>
<dbReference type="InterPro" id="IPR037122">
    <property type="entry name" value="PTN/MK_N_dom_sf"/>
</dbReference>
<dbReference type="InterPro" id="IPR038130">
    <property type="entry name" value="PTN/MK_C_dom_sf"/>
</dbReference>
<feature type="domain" description="Pleiotrophin/Midkine N-terminal" evidence="13">
    <location>
        <begin position="60"/>
        <end position="116"/>
    </location>
</feature>
<dbReference type="InterPro" id="IPR020091">
    <property type="entry name" value="PTN/MK_diS_sf"/>
</dbReference>
<dbReference type="SMART" id="SM00193">
    <property type="entry name" value="PTN"/>
    <property type="match status" value="1"/>
</dbReference>
<keyword evidence="9 10" id="KW-0497">Mitogen</keyword>
<evidence type="ECO:0000256" key="11">
    <source>
        <dbReference type="SAM" id="MobiDB-lite"/>
    </source>
</evidence>